<dbReference type="GO" id="GO:0009401">
    <property type="term" value="P:phosphoenolpyruvate-dependent sugar phosphotransferase system"/>
    <property type="evidence" value="ECO:0007669"/>
    <property type="project" value="UniProtKB-KW"/>
</dbReference>
<dbReference type="PROSITE" id="PS51350">
    <property type="entry name" value="PTS_HPR_DOM"/>
    <property type="match status" value="1"/>
</dbReference>
<reference evidence="5" key="1">
    <citation type="journal article" date="2020" name="mSystems">
        <title>Genome- and Community-Level Interaction Insights into Carbon Utilization and Element Cycling Functions of Hydrothermarchaeota in Hydrothermal Sediment.</title>
        <authorList>
            <person name="Zhou Z."/>
            <person name="Liu Y."/>
            <person name="Xu W."/>
            <person name="Pan J."/>
            <person name="Luo Z.H."/>
            <person name="Li M."/>
        </authorList>
    </citation>
    <scope>NUCLEOTIDE SEQUENCE [LARGE SCALE GENOMIC DNA]</scope>
    <source>
        <strain evidence="5">SpSt-906</strain>
    </source>
</reference>
<dbReference type="PANTHER" id="PTHR33705:SF2">
    <property type="entry name" value="PHOSPHOCARRIER PROTEIN NPR"/>
    <property type="match status" value="1"/>
</dbReference>
<dbReference type="InterPro" id="IPR002114">
    <property type="entry name" value="PTS_HPr_Ser_P_site"/>
</dbReference>
<organism evidence="5">
    <name type="scientific">candidate division WOR-3 bacterium</name>
    <dbReference type="NCBI Taxonomy" id="2052148"/>
    <lineage>
        <taxon>Bacteria</taxon>
        <taxon>Bacteria division WOR-3</taxon>
    </lineage>
</organism>
<dbReference type="InterPro" id="IPR035895">
    <property type="entry name" value="HPr-like_sf"/>
</dbReference>
<dbReference type="AlphaFoldDB" id="A0A7C3URG9"/>
<dbReference type="NCBIfam" id="TIGR01003">
    <property type="entry name" value="PTS_HPr_family"/>
    <property type="match status" value="1"/>
</dbReference>
<accession>A0A7C3URG9</accession>
<protein>
    <submittedName>
        <fullName evidence="5">HPr family phosphocarrier protein</fullName>
    </submittedName>
</protein>
<gene>
    <name evidence="5" type="ORF">ENX07_05185</name>
</gene>
<name>A0A7C3URG9_UNCW3</name>
<feature type="domain" description="HPr" evidence="4">
    <location>
        <begin position="1"/>
        <end position="86"/>
    </location>
</feature>
<proteinExistence type="predicted"/>
<dbReference type="InterPro" id="IPR050399">
    <property type="entry name" value="HPr"/>
</dbReference>
<evidence type="ECO:0000256" key="1">
    <source>
        <dbReference type="ARBA" id="ARBA00004496"/>
    </source>
</evidence>
<dbReference type="PRINTS" id="PR00107">
    <property type="entry name" value="PHOSPHOCPHPR"/>
</dbReference>
<dbReference type="Gene3D" id="3.30.1340.10">
    <property type="entry name" value="HPr-like"/>
    <property type="match status" value="1"/>
</dbReference>
<dbReference type="CDD" id="cd00367">
    <property type="entry name" value="PTS-HPr_like"/>
    <property type="match status" value="1"/>
</dbReference>
<sequence>MIREKITVKNEVGLHVRVAVEFTKVANRFDSEVRLCKDGTWINGKSIVSVLTLGISRNNQVILEVKGKDEVPCFKALKAILQTEKL</sequence>
<dbReference type="PROSITE" id="PS00589">
    <property type="entry name" value="PTS_HPR_SER"/>
    <property type="match status" value="1"/>
</dbReference>
<comment type="subcellular location">
    <subcellularLocation>
        <location evidence="1">Cytoplasm</location>
    </subcellularLocation>
</comment>
<evidence type="ECO:0000256" key="3">
    <source>
        <dbReference type="ARBA" id="ARBA00022683"/>
    </source>
</evidence>
<dbReference type="InterPro" id="IPR000032">
    <property type="entry name" value="HPr-like"/>
</dbReference>
<keyword evidence="3" id="KW-0598">Phosphotransferase system</keyword>
<comment type="caution">
    <text evidence="5">The sequence shown here is derived from an EMBL/GenBank/DDBJ whole genome shotgun (WGS) entry which is preliminary data.</text>
</comment>
<evidence type="ECO:0000259" key="4">
    <source>
        <dbReference type="PROSITE" id="PS51350"/>
    </source>
</evidence>
<keyword evidence="2" id="KW-0963">Cytoplasm</keyword>
<dbReference type="PANTHER" id="PTHR33705">
    <property type="entry name" value="PHOSPHOCARRIER PROTEIN HPR"/>
    <property type="match status" value="1"/>
</dbReference>
<dbReference type="EMBL" id="DTMQ01000036">
    <property type="protein sequence ID" value="HGE99448.1"/>
    <property type="molecule type" value="Genomic_DNA"/>
</dbReference>
<evidence type="ECO:0000313" key="5">
    <source>
        <dbReference type="EMBL" id="HGE99448.1"/>
    </source>
</evidence>
<dbReference type="GO" id="GO:0005737">
    <property type="term" value="C:cytoplasm"/>
    <property type="evidence" value="ECO:0007669"/>
    <property type="project" value="UniProtKB-SubCell"/>
</dbReference>
<dbReference type="SUPFAM" id="SSF55594">
    <property type="entry name" value="HPr-like"/>
    <property type="match status" value="1"/>
</dbReference>
<evidence type="ECO:0000256" key="2">
    <source>
        <dbReference type="ARBA" id="ARBA00022490"/>
    </source>
</evidence>
<dbReference type="Pfam" id="PF00381">
    <property type="entry name" value="PTS-HPr"/>
    <property type="match status" value="1"/>
</dbReference>